<gene>
    <name evidence="1" type="ORF">M0R45_036440</name>
</gene>
<keyword evidence="2" id="KW-1185">Reference proteome</keyword>
<evidence type="ECO:0000313" key="1">
    <source>
        <dbReference type="EMBL" id="KAK9912582.1"/>
    </source>
</evidence>
<dbReference type="EMBL" id="JBEDUW010000007">
    <property type="protein sequence ID" value="KAK9912582.1"/>
    <property type="molecule type" value="Genomic_DNA"/>
</dbReference>
<dbReference type="AlphaFoldDB" id="A0AAW1VZQ1"/>
<protein>
    <submittedName>
        <fullName evidence="1">Uncharacterized protein</fullName>
    </submittedName>
</protein>
<name>A0AAW1VZQ1_RUBAR</name>
<organism evidence="1 2">
    <name type="scientific">Rubus argutus</name>
    <name type="common">Southern blackberry</name>
    <dbReference type="NCBI Taxonomy" id="59490"/>
    <lineage>
        <taxon>Eukaryota</taxon>
        <taxon>Viridiplantae</taxon>
        <taxon>Streptophyta</taxon>
        <taxon>Embryophyta</taxon>
        <taxon>Tracheophyta</taxon>
        <taxon>Spermatophyta</taxon>
        <taxon>Magnoliopsida</taxon>
        <taxon>eudicotyledons</taxon>
        <taxon>Gunneridae</taxon>
        <taxon>Pentapetalae</taxon>
        <taxon>rosids</taxon>
        <taxon>fabids</taxon>
        <taxon>Rosales</taxon>
        <taxon>Rosaceae</taxon>
        <taxon>Rosoideae</taxon>
        <taxon>Rosoideae incertae sedis</taxon>
        <taxon>Rubus</taxon>
    </lineage>
</organism>
<reference evidence="1 2" key="1">
    <citation type="journal article" date="2023" name="G3 (Bethesda)">
        <title>A chromosome-length genome assembly and annotation of blackberry (Rubus argutus, cv. 'Hillquist').</title>
        <authorList>
            <person name="Bruna T."/>
            <person name="Aryal R."/>
            <person name="Dudchenko O."/>
            <person name="Sargent D.J."/>
            <person name="Mead D."/>
            <person name="Buti M."/>
            <person name="Cavallini A."/>
            <person name="Hytonen T."/>
            <person name="Andres J."/>
            <person name="Pham M."/>
            <person name="Weisz D."/>
            <person name="Mascagni F."/>
            <person name="Usai G."/>
            <person name="Natali L."/>
            <person name="Bassil N."/>
            <person name="Fernandez G.E."/>
            <person name="Lomsadze A."/>
            <person name="Armour M."/>
            <person name="Olukolu B."/>
            <person name="Poorten T."/>
            <person name="Britton C."/>
            <person name="Davik J."/>
            <person name="Ashrafi H."/>
            <person name="Aiden E.L."/>
            <person name="Borodovsky M."/>
            <person name="Worthington M."/>
        </authorList>
    </citation>
    <scope>NUCLEOTIDE SEQUENCE [LARGE SCALE GENOMIC DNA]</scope>
    <source>
        <strain evidence="1">PI 553951</strain>
    </source>
</reference>
<accession>A0AAW1VZQ1</accession>
<comment type="caution">
    <text evidence="1">The sequence shown here is derived from an EMBL/GenBank/DDBJ whole genome shotgun (WGS) entry which is preliminary data.</text>
</comment>
<sequence length="88" mass="10087">MASSRSSLQPQPKFSAFYEQHPEPLTIKHLQPWKLLLLNHPNLQFHKNHKHSHHSPSTADITTSFTSAMKPIPHQSIQVVGHHQHQPP</sequence>
<proteinExistence type="predicted"/>
<evidence type="ECO:0000313" key="2">
    <source>
        <dbReference type="Proteomes" id="UP001457282"/>
    </source>
</evidence>
<dbReference type="Proteomes" id="UP001457282">
    <property type="component" value="Unassembled WGS sequence"/>
</dbReference>